<organism evidence="3 4">
    <name type="scientific">Ardenticatena maritima</name>
    <dbReference type="NCBI Taxonomy" id="872965"/>
    <lineage>
        <taxon>Bacteria</taxon>
        <taxon>Bacillati</taxon>
        <taxon>Chloroflexota</taxon>
        <taxon>Ardenticatenia</taxon>
        <taxon>Ardenticatenales</taxon>
        <taxon>Ardenticatenaceae</taxon>
        <taxon>Ardenticatena</taxon>
    </lineage>
</organism>
<dbReference type="Proteomes" id="UP000037784">
    <property type="component" value="Unassembled WGS sequence"/>
</dbReference>
<feature type="transmembrane region" description="Helical" evidence="1">
    <location>
        <begin position="148"/>
        <end position="165"/>
    </location>
</feature>
<dbReference type="OrthoDB" id="9782250at2"/>
<feature type="transmembrane region" description="Helical" evidence="1">
    <location>
        <begin position="172"/>
        <end position="191"/>
    </location>
</feature>
<dbReference type="GO" id="GO:0004175">
    <property type="term" value="F:endopeptidase activity"/>
    <property type="evidence" value="ECO:0007669"/>
    <property type="project" value="UniProtKB-ARBA"/>
</dbReference>
<evidence type="ECO:0000313" key="4">
    <source>
        <dbReference type="Proteomes" id="UP000037784"/>
    </source>
</evidence>
<dbReference type="RefSeq" id="WP_054494016.1">
    <property type="nucleotide sequence ID" value="NZ_BBZA01000242.1"/>
</dbReference>
<dbReference type="InParanoid" id="A0A0M8K969"/>
<dbReference type="Pfam" id="PF02517">
    <property type="entry name" value="Rce1-like"/>
    <property type="match status" value="1"/>
</dbReference>
<dbReference type="EMBL" id="BBZA01000242">
    <property type="protein sequence ID" value="GAP64315.1"/>
    <property type="molecule type" value="Genomic_DNA"/>
</dbReference>
<feature type="transmembrane region" description="Helical" evidence="1">
    <location>
        <begin position="84"/>
        <end position="102"/>
    </location>
</feature>
<feature type="transmembrane region" description="Helical" evidence="1">
    <location>
        <begin position="123"/>
        <end position="142"/>
    </location>
</feature>
<protein>
    <recommendedName>
        <fullName evidence="2">CAAX prenyl protease 2/Lysostaphin resistance protein A-like domain-containing protein</fullName>
    </recommendedName>
</protein>
<gene>
    <name evidence="3" type="ORF">ARMA_2738</name>
</gene>
<feature type="domain" description="CAAX prenyl protease 2/Lysostaphin resistance protein A-like" evidence="2">
    <location>
        <begin position="89"/>
        <end position="184"/>
    </location>
</feature>
<accession>A0A0M8K969</accession>
<name>A0A0M8K969_9CHLR</name>
<dbReference type="InterPro" id="IPR052710">
    <property type="entry name" value="CAAX_protease"/>
</dbReference>
<comment type="caution">
    <text evidence="3">The sequence shown here is derived from an EMBL/GenBank/DDBJ whole genome shotgun (WGS) entry which is preliminary data.</text>
</comment>
<proteinExistence type="predicted"/>
<keyword evidence="1" id="KW-0472">Membrane</keyword>
<keyword evidence="1" id="KW-0812">Transmembrane</keyword>
<dbReference type="GO" id="GO:0080120">
    <property type="term" value="P:CAAX-box protein maturation"/>
    <property type="evidence" value="ECO:0007669"/>
    <property type="project" value="UniProtKB-ARBA"/>
</dbReference>
<evidence type="ECO:0000313" key="3">
    <source>
        <dbReference type="EMBL" id="GAP64315.1"/>
    </source>
</evidence>
<evidence type="ECO:0000259" key="2">
    <source>
        <dbReference type="Pfam" id="PF02517"/>
    </source>
</evidence>
<evidence type="ECO:0000256" key="1">
    <source>
        <dbReference type="SAM" id="Phobius"/>
    </source>
</evidence>
<dbReference type="PANTHER" id="PTHR36435:SF1">
    <property type="entry name" value="CAAX AMINO TERMINAL PROTEASE FAMILY PROTEIN"/>
    <property type="match status" value="1"/>
</dbReference>
<keyword evidence="4" id="KW-1185">Reference proteome</keyword>
<dbReference type="InterPro" id="IPR003675">
    <property type="entry name" value="Rce1/LyrA-like_dom"/>
</dbReference>
<keyword evidence="1" id="KW-1133">Transmembrane helix</keyword>
<dbReference type="AlphaFoldDB" id="A0A0M8K969"/>
<dbReference type="PANTHER" id="PTHR36435">
    <property type="entry name" value="SLR1288 PROTEIN"/>
    <property type="match status" value="1"/>
</dbReference>
<feature type="transmembrane region" description="Helical" evidence="1">
    <location>
        <begin position="6"/>
        <end position="22"/>
    </location>
</feature>
<reference evidence="4" key="1">
    <citation type="submission" date="2015-08" db="EMBL/GenBank/DDBJ databases">
        <title>Draft Genome Sequence of a Heterotrophic Facultative Anaerobic Bacterium Ardenticatena maritima Strain 110S.</title>
        <authorList>
            <person name="Kawaichi S."/>
            <person name="Yoshida T."/>
            <person name="Sako Y."/>
            <person name="Nakamura R."/>
        </authorList>
    </citation>
    <scope>NUCLEOTIDE SEQUENCE [LARGE SCALE GENOMIC DNA]</scope>
    <source>
        <strain evidence="4">110S</strain>
    </source>
</reference>
<sequence>MASLILYSIPLMIYAFVAKWKFKDEWRDIAQRLGLTVGQSTYYWWALGFSVLGVAFSWMLWPTIPEDVKSQQLMAVSRFAGETFTLKNLFAILTFGMIETGLGEELFFRGLIAGWLGRRQALWRANVIQAAIFTLPHLLVLIVDIRLWPVAVVLPFVAGLMTGWLRLKSGSIIPGWLVHGVSNVASVLFVMI</sequence>
<feature type="transmembrane region" description="Helical" evidence="1">
    <location>
        <begin position="42"/>
        <end position="64"/>
    </location>
</feature>